<proteinExistence type="predicted"/>
<dbReference type="GO" id="GO:0008990">
    <property type="term" value="F:rRNA (guanine-N2-)-methyltransferase activity"/>
    <property type="evidence" value="ECO:0007669"/>
    <property type="project" value="InterPro"/>
</dbReference>
<dbReference type="EMBL" id="RHLK01000006">
    <property type="protein sequence ID" value="MVP00435.1"/>
    <property type="molecule type" value="Genomic_DNA"/>
</dbReference>
<dbReference type="InterPro" id="IPR029063">
    <property type="entry name" value="SAM-dependent_MTases_sf"/>
</dbReference>
<evidence type="ECO:0000313" key="2">
    <source>
        <dbReference type="Proteomes" id="UP000490800"/>
    </source>
</evidence>
<dbReference type="PANTHER" id="PTHR36112:SF1">
    <property type="entry name" value="RIBOSOMAL RNA SMALL SUBUNIT METHYLTRANSFERASE J"/>
    <property type="match status" value="1"/>
</dbReference>
<comment type="caution">
    <text evidence="1">The sequence shown here is derived from an EMBL/GenBank/DDBJ whole genome shotgun (WGS) entry which is preliminary data.</text>
</comment>
<dbReference type="InterPro" id="IPR007536">
    <property type="entry name" value="16SrRNA_methylTrfase_J"/>
</dbReference>
<accession>A0A7X3FIT1</accession>
<dbReference type="AlphaFoldDB" id="A0A7X3FIT1"/>
<name>A0A7X3FIT1_9BACL</name>
<keyword evidence="2" id="KW-1185">Reference proteome</keyword>
<dbReference type="Proteomes" id="UP000490800">
    <property type="component" value="Unassembled WGS sequence"/>
</dbReference>
<protein>
    <submittedName>
        <fullName evidence="1">SAM-dependent methyltransferase</fullName>
    </submittedName>
</protein>
<dbReference type="SUPFAM" id="SSF53335">
    <property type="entry name" value="S-adenosyl-L-methionine-dependent methyltransferases"/>
    <property type="match status" value="1"/>
</dbReference>
<dbReference type="PANTHER" id="PTHR36112">
    <property type="entry name" value="RIBOSOMAL RNA SMALL SUBUNIT METHYLTRANSFERASE J"/>
    <property type="match status" value="1"/>
</dbReference>
<reference evidence="1 2" key="1">
    <citation type="journal article" date="2019" name="Microorganisms">
        <title>Paenibacillus lutrae sp. nov., A Chitinolytic Species Isolated from A River Otter in Castril Natural Park, Granada, Spain.</title>
        <authorList>
            <person name="Rodriguez M."/>
            <person name="Reina J.C."/>
            <person name="Bejar V."/>
            <person name="Llamas I."/>
        </authorList>
    </citation>
    <scope>NUCLEOTIDE SEQUENCE [LARGE SCALE GENOMIC DNA]</scope>
    <source>
        <strain evidence="1 2">N10</strain>
    </source>
</reference>
<keyword evidence="1" id="KW-0489">Methyltransferase</keyword>
<organism evidence="1 2">
    <name type="scientific">Paenibacillus lutrae</name>
    <dbReference type="NCBI Taxonomy" id="2078573"/>
    <lineage>
        <taxon>Bacteria</taxon>
        <taxon>Bacillati</taxon>
        <taxon>Bacillota</taxon>
        <taxon>Bacilli</taxon>
        <taxon>Bacillales</taxon>
        <taxon>Paenibacillaceae</taxon>
        <taxon>Paenibacillus</taxon>
    </lineage>
</organism>
<keyword evidence="1" id="KW-0808">Transferase</keyword>
<dbReference type="RefSeq" id="WP_166541983.1">
    <property type="nucleotide sequence ID" value="NZ_RHLK01000006.1"/>
</dbReference>
<dbReference type="Gene3D" id="3.40.50.150">
    <property type="entry name" value="Vaccinia Virus protein VP39"/>
    <property type="match status" value="1"/>
</dbReference>
<gene>
    <name evidence="1" type="ORF">EDM21_13020</name>
</gene>
<dbReference type="Pfam" id="PF04445">
    <property type="entry name" value="SAM_MT"/>
    <property type="match status" value="1"/>
</dbReference>
<sequence>MLVTTSYDPSNEELEEAVSLAQTLGARLVRRGHSGLSKLRSRYSDDEIMLVTRDGLRFDYGGDHPLFFHPSMSLVRYKRIRQNMPDALLQLSKARPGDVIVDCTAGLASDSIIFSYAAGPKGQVIAWENSPVLASLLEAGLRTYVTGHADFDDAMRRIEVRYGDHLTGLRSMPDRSCDIVYFDPMFRSPIEQSSGISPLRSTADDRALEAAAVMEARRVARRCVILKESRESSEFTRLGFNEVTNSGAKLAYGVISC</sequence>
<evidence type="ECO:0000313" key="1">
    <source>
        <dbReference type="EMBL" id="MVP00435.1"/>
    </source>
</evidence>